<keyword evidence="2" id="KW-0378">Hydrolase</keyword>
<dbReference type="KEGG" id="vg:18504611"/>
<dbReference type="PROSITE" id="PS51192">
    <property type="entry name" value="HELICASE_ATP_BIND_1"/>
    <property type="match status" value="1"/>
</dbReference>
<dbReference type="GO" id="GO:0004386">
    <property type="term" value="F:helicase activity"/>
    <property type="evidence" value="ECO:0007669"/>
    <property type="project" value="UniProtKB-KW"/>
</dbReference>
<feature type="domain" description="Helicase ATP-binding" evidence="1">
    <location>
        <begin position="25"/>
        <end position="201"/>
    </location>
</feature>
<dbReference type="InterPro" id="IPR014001">
    <property type="entry name" value="Helicase_ATP-bd"/>
</dbReference>
<name>V5UTQ0_9CAUD</name>
<dbReference type="GO" id="GO:0016787">
    <property type="term" value="F:hydrolase activity"/>
    <property type="evidence" value="ECO:0007669"/>
    <property type="project" value="InterPro"/>
</dbReference>
<dbReference type="SMART" id="SM00487">
    <property type="entry name" value="DEXDc"/>
    <property type="match status" value="1"/>
</dbReference>
<dbReference type="SUPFAM" id="SSF52540">
    <property type="entry name" value="P-loop containing nucleoside triphosphate hydrolases"/>
    <property type="match status" value="2"/>
</dbReference>
<evidence type="ECO:0000259" key="1">
    <source>
        <dbReference type="PROSITE" id="PS51192"/>
    </source>
</evidence>
<keyword evidence="2" id="KW-0547">Nucleotide-binding</keyword>
<evidence type="ECO:0000313" key="2">
    <source>
        <dbReference type="EMBL" id="AHB80449.1"/>
    </source>
</evidence>
<dbReference type="GO" id="GO:0003677">
    <property type="term" value="F:DNA binding"/>
    <property type="evidence" value="ECO:0007669"/>
    <property type="project" value="InterPro"/>
</dbReference>
<dbReference type="GO" id="GO:0005524">
    <property type="term" value="F:ATP binding"/>
    <property type="evidence" value="ECO:0007669"/>
    <property type="project" value="InterPro"/>
</dbReference>
<dbReference type="OrthoDB" id="2412at10239"/>
<evidence type="ECO:0000313" key="3">
    <source>
        <dbReference type="Proteomes" id="UP000018808"/>
    </source>
</evidence>
<keyword evidence="2" id="KW-0347">Helicase</keyword>
<dbReference type="InterPro" id="IPR006935">
    <property type="entry name" value="Helicase/UvrB_N"/>
</dbReference>
<dbReference type="PANTHER" id="PTHR47396">
    <property type="entry name" value="TYPE I RESTRICTION ENZYME ECOKI R PROTEIN"/>
    <property type="match status" value="1"/>
</dbReference>
<dbReference type="InterPro" id="IPR027417">
    <property type="entry name" value="P-loop_NTPase"/>
</dbReference>
<dbReference type="Proteomes" id="UP000018808">
    <property type="component" value="Segment"/>
</dbReference>
<dbReference type="RefSeq" id="YP_009008169.1">
    <property type="nucleotide sequence ID" value="NC_023587.1"/>
</dbReference>
<protein>
    <submittedName>
        <fullName evidence="2">Helicase</fullName>
    </submittedName>
</protein>
<organism evidence="2 3">
    <name type="scientific">Synechococcus phage ACG-2014h</name>
    <dbReference type="NCBI Taxonomy" id="1340810"/>
    <lineage>
        <taxon>Viruses</taxon>
        <taxon>Duplodnaviria</taxon>
        <taxon>Heunggongvirae</taxon>
        <taxon>Uroviricota</taxon>
        <taxon>Caudoviricetes</taxon>
        <taxon>Pantevenvirales</taxon>
        <taxon>Kyanoviridae</taxon>
        <taxon>Sedonavirus</taxon>
        <taxon>Sedonavirus tusconh</taxon>
    </lineage>
</organism>
<dbReference type="PANTHER" id="PTHR47396:SF1">
    <property type="entry name" value="ATP-DEPENDENT HELICASE IRC3-RELATED"/>
    <property type="match status" value="1"/>
</dbReference>
<dbReference type="EMBL" id="KF156338">
    <property type="protein sequence ID" value="AHB80449.1"/>
    <property type="molecule type" value="Genomic_DNA"/>
</dbReference>
<reference evidence="2 3" key="1">
    <citation type="journal article" date="2014" name="Nature">
        <title>Viral tagging reveals discrete populations in Synechococcus viral genome sequence space.</title>
        <authorList>
            <person name="Deng L."/>
            <person name="Ignacio Espinoza J.C."/>
            <person name="Gregory A.C."/>
            <person name="Poulos B.T."/>
            <person name="Weitz J.S."/>
            <person name="Hugenholtz P."/>
            <person name="Sullivan M.B."/>
        </authorList>
    </citation>
    <scope>NUCLEOTIDE SEQUENCE [LARGE SCALE GENOMIC DNA]</scope>
</reference>
<proteinExistence type="predicted"/>
<gene>
    <name evidence="2" type="ORF">S-MbCM7_035</name>
</gene>
<dbReference type="InterPro" id="IPR050742">
    <property type="entry name" value="Helicase_Restrict-Modif_Enz"/>
</dbReference>
<dbReference type="Pfam" id="PF04851">
    <property type="entry name" value="ResIII"/>
    <property type="match status" value="1"/>
</dbReference>
<sequence>MPYNNHINARHPLTLTLRPHQQRALDALLTASIGRVTIPTGGGKTLVMIEDVKRRLAAAETAQTVVIVAPRILLAVQLYEEFWSALNGTVDAATIHVHSGEVDGNSTTKIQQIQCHAGVCAAAGVHQLIFTTYNSLRRINEAGIDVDYIYYDEAHNSVRRDFFKEVAAASLTAKNAYYFTATPKYRGGVISMNNTAVYGSELISVPAPELINNGSIIPPTILPHVVDLERNKSLAAAENDREVLVDIISKLDDDAAQKILVASPNTRVLWALLSSTNVMQEFAAKGYDVLHITSKHGAYVNKKKVGRQEFFDTLDTWGKDPSRKFIMFHYSILSEGINVPGLTHTILLRNLPVIEMAQTIGRVIRLDKRDAADIAEGKLTPGACQFYRKRTGFVTVPVFTNYGKKTEKRLQQVIDSIFVKGVAATEFA</sequence>
<dbReference type="Gene3D" id="3.40.50.300">
    <property type="entry name" value="P-loop containing nucleotide triphosphate hydrolases"/>
    <property type="match status" value="2"/>
</dbReference>
<keyword evidence="2" id="KW-0067">ATP-binding</keyword>
<keyword evidence="3" id="KW-1185">Reference proteome</keyword>
<accession>V5UTQ0</accession>
<dbReference type="GeneID" id="18504611"/>